<evidence type="ECO:0000313" key="2">
    <source>
        <dbReference type="EMBL" id="PLW22924.1"/>
    </source>
</evidence>
<keyword evidence="4" id="KW-1185">Reference proteome</keyword>
<keyword evidence="1" id="KW-0732">Signal</keyword>
<evidence type="ECO:0008006" key="6">
    <source>
        <dbReference type="Google" id="ProtNLM"/>
    </source>
</evidence>
<dbReference type="EMBL" id="PGCJ01000001">
    <property type="protein sequence ID" value="PLW58756.1"/>
    <property type="molecule type" value="Genomic_DNA"/>
</dbReference>
<comment type="caution">
    <text evidence="2">The sequence shown here is derived from an EMBL/GenBank/DDBJ whole genome shotgun (WGS) entry which is preliminary data.</text>
</comment>
<dbReference type="EMBL" id="PGCI01000648">
    <property type="protein sequence ID" value="PLW22924.1"/>
    <property type="molecule type" value="Genomic_DNA"/>
</dbReference>
<protein>
    <recommendedName>
        <fullName evidence="6">Secreted protein</fullName>
    </recommendedName>
</protein>
<dbReference type="AlphaFoldDB" id="A0A2N5TBP0"/>
<dbReference type="Proteomes" id="UP000235392">
    <property type="component" value="Unassembled WGS sequence"/>
</dbReference>
<reference evidence="4 5" key="1">
    <citation type="submission" date="2017-11" db="EMBL/GenBank/DDBJ databases">
        <title>De novo assembly and phasing of dikaryotic genomes from two isolates of Puccinia coronata f. sp. avenae, the causal agent of oat crown rust.</title>
        <authorList>
            <person name="Miller M.E."/>
            <person name="Zhang Y."/>
            <person name="Omidvar V."/>
            <person name="Sperschneider J."/>
            <person name="Schwessinger B."/>
            <person name="Raley C."/>
            <person name="Palmer J.M."/>
            <person name="Garnica D."/>
            <person name="Upadhyaya N."/>
            <person name="Rathjen J."/>
            <person name="Taylor J.M."/>
            <person name="Park R.F."/>
            <person name="Dodds P.N."/>
            <person name="Hirsch C.D."/>
            <person name="Kianian S.F."/>
            <person name="Figueroa M."/>
        </authorList>
    </citation>
    <scope>NUCLEOTIDE SEQUENCE [LARGE SCALE GENOMIC DNA]</scope>
    <source>
        <strain evidence="3">12NC29</strain>
        <strain evidence="2">12SD80</strain>
    </source>
</reference>
<feature type="signal peptide" evidence="1">
    <location>
        <begin position="1"/>
        <end position="15"/>
    </location>
</feature>
<dbReference type="Proteomes" id="UP000235388">
    <property type="component" value="Unassembled WGS sequence"/>
</dbReference>
<organism evidence="2 5">
    <name type="scientific">Puccinia coronata f. sp. avenae</name>
    <dbReference type="NCBI Taxonomy" id="200324"/>
    <lineage>
        <taxon>Eukaryota</taxon>
        <taxon>Fungi</taxon>
        <taxon>Dikarya</taxon>
        <taxon>Basidiomycota</taxon>
        <taxon>Pucciniomycotina</taxon>
        <taxon>Pucciniomycetes</taxon>
        <taxon>Pucciniales</taxon>
        <taxon>Pucciniaceae</taxon>
        <taxon>Puccinia</taxon>
    </lineage>
</organism>
<evidence type="ECO:0000313" key="3">
    <source>
        <dbReference type="EMBL" id="PLW58756.1"/>
    </source>
</evidence>
<accession>A0A2N5TBP0</accession>
<name>A0A2N5TBP0_9BASI</name>
<evidence type="ECO:0000313" key="5">
    <source>
        <dbReference type="Proteomes" id="UP000235392"/>
    </source>
</evidence>
<feature type="chain" id="PRO_5015083724" description="Secreted protein" evidence="1">
    <location>
        <begin position="16"/>
        <end position="89"/>
    </location>
</feature>
<evidence type="ECO:0000313" key="4">
    <source>
        <dbReference type="Proteomes" id="UP000235388"/>
    </source>
</evidence>
<sequence length="89" mass="9753">MILTVHLALTMTLEAQNFPCTTTKPNGICGKGKTFRGTFKRVVLASDEGRDAQRNKLFACHPSHGEIQVAYCCPTTVIGVNDLRTCQRA</sequence>
<evidence type="ECO:0000256" key="1">
    <source>
        <dbReference type="SAM" id="SignalP"/>
    </source>
</evidence>
<proteinExistence type="predicted"/>
<gene>
    <name evidence="3" type="ORF">PCANC_00246</name>
    <name evidence="2" type="ORF">PCASD_12014</name>
</gene>